<comment type="caution">
    <text evidence="2">The sequence shown here is derived from an EMBL/GenBank/DDBJ whole genome shotgun (WGS) entry which is preliminary data.</text>
</comment>
<keyword evidence="3" id="KW-1185">Reference proteome</keyword>
<proteinExistence type="inferred from homology"/>
<sequence length="95" mass="10797">VLHVELHRPSKRNAINLRCWREMVECFQDISRDPSCRAVVISGAGNCFTSESLFMGIPGEDAARRAWNLRQKILEFQESFSVLEKCPKPVIAAVH</sequence>
<organism evidence="2 3">
    <name type="scientific">Cephalopterus ornatus</name>
    <name type="common">Amazonian umbrellabird</name>
    <dbReference type="NCBI Taxonomy" id="114276"/>
    <lineage>
        <taxon>Eukaryota</taxon>
        <taxon>Metazoa</taxon>
        <taxon>Chordata</taxon>
        <taxon>Craniata</taxon>
        <taxon>Vertebrata</taxon>
        <taxon>Euteleostomi</taxon>
        <taxon>Archelosauria</taxon>
        <taxon>Archosauria</taxon>
        <taxon>Dinosauria</taxon>
        <taxon>Saurischia</taxon>
        <taxon>Theropoda</taxon>
        <taxon>Coelurosauria</taxon>
        <taxon>Aves</taxon>
        <taxon>Neognathae</taxon>
        <taxon>Neoaves</taxon>
        <taxon>Telluraves</taxon>
        <taxon>Australaves</taxon>
        <taxon>Passeriformes</taxon>
        <taxon>Cotingidae</taxon>
        <taxon>Cephalopterus</taxon>
    </lineage>
</organism>
<dbReference type="EMBL" id="VZRE01006511">
    <property type="protein sequence ID" value="NWU10395.1"/>
    <property type="molecule type" value="Genomic_DNA"/>
</dbReference>
<reference evidence="2 3" key="1">
    <citation type="submission" date="2019-09" db="EMBL/GenBank/DDBJ databases">
        <title>Bird 10,000 Genomes (B10K) Project - Family phase.</title>
        <authorList>
            <person name="Zhang G."/>
        </authorList>
    </citation>
    <scope>NUCLEOTIDE SEQUENCE [LARGE SCALE GENOMIC DNA]</scope>
    <source>
        <strain evidence="2">B10K-DU-001-01</strain>
        <tissue evidence="2">Muscle</tissue>
    </source>
</reference>
<dbReference type="GO" id="GO:0005739">
    <property type="term" value="C:mitochondrion"/>
    <property type="evidence" value="ECO:0007669"/>
    <property type="project" value="TreeGrafter"/>
</dbReference>
<dbReference type="Proteomes" id="UP000543364">
    <property type="component" value="Unassembled WGS sequence"/>
</dbReference>
<dbReference type="PANTHER" id="PTHR43149">
    <property type="entry name" value="ENOYL-COA HYDRATASE"/>
    <property type="match status" value="1"/>
</dbReference>
<feature type="non-terminal residue" evidence="2">
    <location>
        <position position="95"/>
    </location>
</feature>
<dbReference type="AlphaFoldDB" id="A0A7K5U3J3"/>
<dbReference type="PANTHER" id="PTHR43149:SF1">
    <property type="entry name" value="DELTA(3,5)-DELTA(2,4)-DIENOYL-COA ISOMERASE, MITOCHONDRIAL"/>
    <property type="match status" value="1"/>
</dbReference>
<dbReference type="InterPro" id="IPR029045">
    <property type="entry name" value="ClpP/crotonase-like_dom_sf"/>
</dbReference>
<feature type="non-terminal residue" evidence="2">
    <location>
        <position position="1"/>
    </location>
</feature>
<dbReference type="Gene3D" id="3.90.226.10">
    <property type="entry name" value="2-enoyl-CoA Hydratase, Chain A, domain 1"/>
    <property type="match status" value="1"/>
</dbReference>
<dbReference type="InterPro" id="IPR045002">
    <property type="entry name" value="Ech1-like"/>
</dbReference>
<dbReference type="InterPro" id="IPR001753">
    <property type="entry name" value="Enoyl-CoA_hydra/iso"/>
</dbReference>
<dbReference type="CDD" id="cd06558">
    <property type="entry name" value="crotonase-like"/>
    <property type="match status" value="1"/>
</dbReference>
<name>A0A7K5U3J3_CEPOR</name>
<dbReference type="SUPFAM" id="SSF52096">
    <property type="entry name" value="ClpP/crotonase"/>
    <property type="match status" value="1"/>
</dbReference>
<comment type="similarity">
    <text evidence="1">Belongs to the enoyl-CoA hydratase/isomerase family.</text>
</comment>
<gene>
    <name evidence="2" type="primary">Ech1</name>
    <name evidence="2" type="ORF">CEPORN_R10268</name>
</gene>
<dbReference type="Pfam" id="PF00378">
    <property type="entry name" value="ECH_1"/>
    <property type="match status" value="1"/>
</dbReference>
<accession>A0A7K5U3J3</accession>
<protein>
    <submittedName>
        <fullName evidence="2">ECH1 protein</fullName>
    </submittedName>
</protein>
<evidence type="ECO:0000313" key="2">
    <source>
        <dbReference type="EMBL" id="NWU10395.1"/>
    </source>
</evidence>
<evidence type="ECO:0000256" key="1">
    <source>
        <dbReference type="ARBA" id="ARBA00005254"/>
    </source>
</evidence>
<evidence type="ECO:0000313" key="3">
    <source>
        <dbReference type="Proteomes" id="UP000543364"/>
    </source>
</evidence>
<dbReference type="GO" id="GO:0051750">
    <property type="term" value="F:delta(3,5)-delta(2,4)-dienoyl-CoA isomerase activity"/>
    <property type="evidence" value="ECO:0007669"/>
    <property type="project" value="TreeGrafter"/>
</dbReference>